<dbReference type="GO" id="GO:0008483">
    <property type="term" value="F:transaminase activity"/>
    <property type="evidence" value="ECO:0007669"/>
    <property type="project" value="UniProtKB-KW"/>
</dbReference>
<keyword evidence="11" id="KW-1185">Reference proteome</keyword>
<dbReference type="Proteomes" id="UP000501240">
    <property type="component" value="Chromosome"/>
</dbReference>
<keyword evidence="7" id="KW-0411">Iron-sulfur</keyword>
<dbReference type="SUPFAM" id="SSF53383">
    <property type="entry name" value="PLP-dependent transferases"/>
    <property type="match status" value="1"/>
</dbReference>
<evidence type="ECO:0000256" key="4">
    <source>
        <dbReference type="ARBA" id="ARBA00022723"/>
    </source>
</evidence>
<evidence type="ECO:0000259" key="9">
    <source>
        <dbReference type="Pfam" id="PF00266"/>
    </source>
</evidence>
<evidence type="ECO:0000256" key="1">
    <source>
        <dbReference type="ARBA" id="ARBA00001933"/>
    </source>
</evidence>
<dbReference type="InterPro" id="IPR015424">
    <property type="entry name" value="PyrdxlP-dep_Trfase"/>
</dbReference>
<sequence>MVTYLDHAATTPMLPEAIEAMTAELRELGNPSSLHAAGRRARRVVEESREIIAEAFDARPSEVVFTSGGTEADNLAVKGLYWARRAADPARARVLAGAVEHHAVLDAVTWLGDHEGATVERIPVDALGRVTPDALREALGSGDDVALVTVMWANNEVGTVQPVPELAAVAREHGVPLHTDAVQAAGHLPVRFGASGAQALTITGHKLGGPVGVGALLLAKPKEPLFLDPVPLLHGGGQERDVRSGTLDTPAIAGFAAAVQATVARRDAEARRLADLRDQLIEAVRAAVPDAILNGDPDDRLPGNAHFSFPGCEGDALLMLLDARGIACSTGSACSAGVSQPSHVLTAMNTGPERARGSLRFTLGHTSTEADVKALADAIGPAVERARRAGLS</sequence>
<comment type="cofactor">
    <cofactor evidence="1">
        <name>pyridoxal 5'-phosphate</name>
        <dbReference type="ChEBI" id="CHEBI:597326"/>
    </cofactor>
</comment>
<evidence type="ECO:0000256" key="6">
    <source>
        <dbReference type="ARBA" id="ARBA00023004"/>
    </source>
</evidence>
<keyword evidence="6" id="KW-0408">Iron</keyword>
<evidence type="ECO:0000313" key="11">
    <source>
        <dbReference type="Proteomes" id="UP000501240"/>
    </source>
</evidence>
<gene>
    <name evidence="10" type="ORF">ACTIVE_7547</name>
</gene>
<dbReference type="GO" id="GO:0046872">
    <property type="term" value="F:metal ion binding"/>
    <property type="evidence" value="ECO:0007669"/>
    <property type="project" value="UniProtKB-KW"/>
</dbReference>
<evidence type="ECO:0000256" key="3">
    <source>
        <dbReference type="ARBA" id="ARBA00022679"/>
    </source>
</evidence>
<comment type="catalytic activity">
    <reaction evidence="8">
        <text>(sulfur carrier)-H + L-cysteine = (sulfur carrier)-SH + L-alanine</text>
        <dbReference type="Rhea" id="RHEA:43892"/>
        <dbReference type="Rhea" id="RHEA-COMP:14737"/>
        <dbReference type="Rhea" id="RHEA-COMP:14739"/>
        <dbReference type="ChEBI" id="CHEBI:29917"/>
        <dbReference type="ChEBI" id="CHEBI:35235"/>
        <dbReference type="ChEBI" id="CHEBI:57972"/>
        <dbReference type="ChEBI" id="CHEBI:64428"/>
        <dbReference type="EC" id="2.8.1.7"/>
    </reaction>
</comment>
<keyword evidence="3 10" id="KW-0808">Transferase</keyword>
<dbReference type="EMBL" id="CP053892">
    <property type="protein sequence ID" value="QKG25894.1"/>
    <property type="molecule type" value="Genomic_DNA"/>
</dbReference>
<keyword evidence="10" id="KW-0032">Aminotransferase</keyword>
<protein>
    <submittedName>
        <fullName evidence="10">Pyridoxal-phosphate-dependent aminotransferase</fullName>
    </submittedName>
</protein>
<dbReference type="GO" id="GO:0051536">
    <property type="term" value="F:iron-sulfur cluster binding"/>
    <property type="evidence" value="ECO:0007669"/>
    <property type="project" value="UniProtKB-KW"/>
</dbReference>
<accession>A0A7D3W127</accession>
<dbReference type="GO" id="GO:0031071">
    <property type="term" value="F:cysteine desulfurase activity"/>
    <property type="evidence" value="ECO:0007669"/>
    <property type="project" value="UniProtKB-EC"/>
</dbReference>
<dbReference type="Gene3D" id="3.90.1150.10">
    <property type="entry name" value="Aspartate Aminotransferase, domain 1"/>
    <property type="match status" value="1"/>
</dbReference>
<evidence type="ECO:0000256" key="8">
    <source>
        <dbReference type="ARBA" id="ARBA00050776"/>
    </source>
</evidence>
<keyword evidence="4" id="KW-0479">Metal-binding</keyword>
<comment type="similarity">
    <text evidence="2">Belongs to the class-V pyridoxal-phosphate-dependent aminotransferase family. NifS/IscS subfamily.</text>
</comment>
<keyword evidence="5" id="KW-0663">Pyridoxal phosphate</keyword>
<feature type="domain" description="Aminotransferase class V" evidence="9">
    <location>
        <begin position="3"/>
        <end position="375"/>
    </location>
</feature>
<name>A0A7D3W127_ACTVE</name>
<reference evidence="10 11" key="1">
    <citation type="submission" date="2020-05" db="EMBL/GenBank/DDBJ databases">
        <title>Actinomadura verrucosospora NRRL-B18236 (PFL_A860) Genome sequencing and assembly.</title>
        <authorList>
            <person name="Samborskyy M."/>
        </authorList>
    </citation>
    <scope>NUCLEOTIDE SEQUENCE [LARGE SCALE GENOMIC DNA]</scope>
    <source>
        <strain evidence="10 11">NRRL:B18236</strain>
    </source>
</reference>
<dbReference type="FunFam" id="3.40.640.10:FF:000084">
    <property type="entry name" value="IscS-like cysteine desulfurase"/>
    <property type="match status" value="1"/>
</dbReference>
<dbReference type="InterPro" id="IPR000192">
    <property type="entry name" value="Aminotrans_V_dom"/>
</dbReference>
<evidence type="ECO:0000313" key="10">
    <source>
        <dbReference type="EMBL" id="QKG25894.1"/>
    </source>
</evidence>
<dbReference type="PIRSF" id="PIRSF005572">
    <property type="entry name" value="NifS"/>
    <property type="match status" value="1"/>
</dbReference>
<dbReference type="Pfam" id="PF00266">
    <property type="entry name" value="Aminotran_5"/>
    <property type="match status" value="1"/>
</dbReference>
<dbReference type="InterPro" id="IPR015422">
    <property type="entry name" value="PyrdxlP-dep_Trfase_small"/>
</dbReference>
<dbReference type="InterPro" id="IPR015421">
    <property type="entry name" value="PyrdxlP-dep_Trfase_major"/>
</dbReference>
<dbReference type="InterPro" id="IPR016454">
    <property type="entry name" value="Cysteine_dSase"/>
</dbReference>
<dbReference type="PANTHER" id="PTHR11601">
    <property type="entry name" value="CYSTEINE DESULFURYLASE FAMILY MEMBER"/>
    <property type="match status" value="1"/>
</dbReference>
<evidence type="ECO:0000256" key="7">
    <source>
        <dbReference type="ARBA" id="ARBA00023014"/>
    </source>
</evidence>
<dbReference type="Gene3D" id="1.10.260.50">
    <property type="match status" value="1"/>
</dbReference>
<dbReference type="AlphaFoldDB" id="A0A7D3W127"/>
<dbReference type="Gene3D" id="3.40.640.10">
    <property type="entry name" value="Type I PLP-dependent aspartate aminotransferase-like (Major domain)"/>
    <property type="match status" value="1"/>
</dbReference>
<evidence type="ECO:0000256" key="5">
    <source>
        <dbReference type="ARBA" id="ARBA00022898"/>
    </source>
</evidence>
<organism evidence="10 11">
    <name type="scientific">Actinomadura verrucosospora</name>
    <dbReference type="NCBI Taxonomy" id="46165"/>
    <lineage>
        <taxon>Bacteria</taxon>
        <taxon>Bacillati</taxon>
        <taxon>Actinomycetota</taxon>
        <taxon>Actinomycetes</taxon>
        <taxon>Streptosporangiales</taxon>
        <taxon>Thermomonosporaceae</taxon>
        <taxon>Actinomadura</taxon>
    </lineage>
</organism>
<dbReference type="PANTHER" id="PTHR11601:SF34">
    <property type="entry name" value="CYSTEINE DESULFURASE"/>
    <property type="match status" value="1"/>
</dbReference>
<proteinExistence type="inferred from homology"/>
<evidence type="ECO:0000256" key="2">
    <source>
        <dbReference type="ARBA" id="ARBA00006490"/>
    </source>
</evidence>